<dbReference type="SUPFAM" id="SSF56176">
    <property type="entry name" value="FAD-binding/transporter-associated domain-like"/>
    <property type="match status" value="1"/>
</dbReference>
<dbReference type="EMBL" id="VDFW01000001">
    <property type="protein sequence ID" value="TNC29751.1"/>
    <property type="molecule type" value="Genomic_DNA"/>
</dbReference>
<evidence type="ECO:0000256" key="2">
    <source>
        <dbReference type="ARBA" id="ARBA00022827"/>
    </source>
</evidence>
<dbReference type="InterPro" id="IPR006094">
    <property type="entry name" value="Oxid_FAD_bind_N"/>
</dbReference>
<keyword evidence="1" id="KW-0285">Flavoprotein</keyword>
<evidence type="ECO:0000313" key="4">
    <source>
        <dbReference type="EMBL" id="TNC29751.1"/>
    </source>
</evidence>
<keyword evidence="5" id="KW-1185">Reference proteome</keyword>
<dbReference type="GO" id="GO:0071949">
    <property type="term" value="F:FAD binding"/>
    <property type="evidence" value="ECO:0007669"/>
    <property type="project" value="InterPro"/>
</dbReference>
<organism evidence="4 5">
    <name type="scientific">Amycolatopsis alkalitolerans</name>
    <dbReference type="NCBI Taxonomy" id="2547244"/>
    <lineage>
        <taxon>Bacteria</taxon>
        <taxon>Bacillati</taxon>
        <taxon>Actinomycetota</taxon>
        <taxon>Actinomycetes</taxon>
        <taxon>Pseudonocardiales</taxon>
        <taxon>Pseudonocardiaceae</taxon>
        <taxon>Amycolatopsis</taxon>
    </lineage>
</organism>
<dbReference type="OrthoDB" id="9811557at2"/>
<accession>A0A5C4MCI4</accession>
<protein>
    <submittedName>
        <fullName evidence="4">FAD-binding protein</fullName>
    </submittedName>
</protein>
<dbReference type="PROSITE" id="PS51387">
    <property type="entry name" value="FAD_PCMH"/>
    <property type="match status" value="1"/>
</dbReference>
<dbReference type="Proteomes" id="UP000305546">
    <property type="component" value="Unassembled WGS sequence"/>
</dbReference>
<evidence type="ECO:0000313" key="5">
    <source>
        <dbReference type="Proteomes" id="UP000305546"/>
    </source>
</evidence>
<dbReference type="AlphaFoldDB" id="A0A5C4MCI4"/>
<evidence type="ECO:0000256" key="1">
    <source>
        <dbReference type="ARBA" id="ARBA00022630"/>
    </source>
</evidence>
<dbReference type="Pfam" id="PF01565">
    <property type="entry name" value="FAD_binding_4"/>
    <property type="match status" value="1"/>
</dbReference>
<dbReference type="PANTHER" id="PTHR11748:SF103">
    <property type="entry name" value="GLYCOLATE OXIDASE SUBUNIT GLCE"/>
    <property type="match status" value="1"/>
</dbReference>
<gene>
    <name evidence="4" type="ORF">FG385_00435</name>
</gene>
<keyword evidence="2" id="KW-0274">FAD</keyword>
<dbReference type="Gene3D" id="3.30.465.10">
    <property type="match status" value="1"/>
</dbReference>
<proteinExistence type="predicted"/>
<dbReference type="InterPro" id="IPR036318">
    <property type="entry name" value="FAD-bd_PCMH-like_sf"/>
</dbReference>
<dbReference type="GO" id="GO:0003824">
    <property type="term" value="F:catalytic activity"/>
    <property type="evidence" value="ECO:0007669"/>
    <property type="project" value="InterPro"/>
</dbReference>
<name>A0A5C4MCI4_9PSEU</name>
<dbReference type="InterPro" id="IPR016164">
    <property type="entry name" value="FAD-linked_Oxase-like_C"/>
</dbReference>
<dbReference type="InterPro" id="IPR016169">
    <property type="entry name" value="FAD-bd_PCMH_sub2"/>
</dbReference>
<dbReference type="PANTHER" id="PTHR11748">
    <property type="entry name" value="D-LACTATE DEHYDROGENASE"/>
    <property type="match status" value="1"/>
</dbReference>
<reference evidence="4 5" key="1">
    <citation type="submission" date="2019-06" db="EMBL/GenBank/DDBJ databases">
        <title>Amycolatopsis alkalitolerans sp. nov., isolated from Gastrodia elata Blume.</title>
        <authorList>
            <person name="Narsing Rao M.P."/>
            <person name="Li W.J."/>
        </authorList>
    </citation>
    <scope>NUCLEOTIDE SEQUENCE [LARGE SCALE GENOMIC DNA]</scope>
    <source>
        <strain evidence="4 5">SYSUP0005</strain>
    </source>
</reference>
<sequence>MHPSTVEELRDAIAGTGKTHPRLLVAGTGTATSWGAPAAPADAIIDTTKSTGVLRYNPADMTIAVRAGTPLVAIQQVLAEHHQRVAFDPARAARGATVGGLLATADAGPLRTGYGSLRDLVIGVTVVLSDGTVARSGGHVIKNVAGYDLAKLFHGSLGTLGVVAEVVLRLHPLPRATSTVAVEGSAEDAFAVTGKVVEAGLEAAALEWCDGRLLVKLEGTPDGVTERAGAVCAIAADAQVLSEDEADRAWAGVAATAEGGSGSTVLRIGTLPTAGPRAVGKILALAGESGIAARVSSSVQIGVHTVHLSGGAHDELLSLAQQEFGAAVTVHRRDGLGPSSGWGPPPPAVRVMRAIKRQFDPAGRFGAGRFAPWLDDEEHPS</sequence>
<evidence type="ECO:0000259" key="3">
    <source>
        <dbReference type="PROSITE" id="PS51387"/>
    </source>
</evidence>
<comment type="caution">
    <text evidence="4">The sequence shown here is derived from an EMBL/GenBank/DDBJ whole genome shotgun (WGS) entry which is preliminary data.</text>
</comment>
<dbReference type="SUPFAM" id="SSF55103">
    <property type="entry name" value="FAD-linked oxidases, C-terminal domain"/>
    <property type="match status" value="1"/>
</dbReference>
<dbReference type="InterPro" id="IPR016166">
    <property type="entry name" value="FAD-bd_PCMH"/>
</dbReference>
<feature type="domain" description="FAD-binding PCMH-type" evidence="3">
    <location>
        <begin position="1"/>
        <end position="173"/>
    </location>
</feature>